<proteinExistence type="inferred from homology"/>
<dbReference type="AlphaFoldDB" id="A0A1T5HSZ7"/>
<organism evidence="5 6">
    <name type="scientific">Alkalitalea saponilacus</name>
    <dbReference type="NCBI Taxonomy" id="889453"/>
    <lineage>
        <taxon>Bacteria</taxon>
        <taxon>Pseudomonadati</taxon>
        <taxon>Bacteroidota</taxon>
        <taxon>Bacteroidia</taxon>
        <taxon>Marinilabiliales</taxon>
        <taxon>Marinilabiliaceae</taxon>
        <taxon>Alkalitalea</taxon>
    </lineage>
</organism>
<protein>
    <submittedName>
        <fullName evidence="5">Beta-glucosidase</fullName>
    </submittedName>
</protein>
<evidence type="ECO:0000256" key="1">
    <source>
        <dbReference type="ARBA" id="ARBA00005336"/>
    </source>
</evidence>
<comment type="similarity">
    <text evidence="1">Belongs to the glycosyl hydrolase 3 family.</text>
</comment>
<dbReference type="PANTHER" id="PTHR42721:SF3">
    <property type="entry name" value="BETA-D-XYLOSIDASE 5-RELATED"/>
    <property type="match status" value="1"/>
</dbReference>
<evidence type="ECO:0000313" key="5">
    <source>
        <dbReference type="EMBL" id="SKC23806.1"/>
    </source>
</evidence>
<keyword evidence="3" id="KW-0378">Hydrolase</keyword>
<gene>
    <name evidence="5" type="ORF">SAMN03080601_03091</name>
</gene>
<dbReference type="InterPro" id="IPR001764">
    <property type="entry name" value="Glyco_hydro_3_N"/>
</dbReference>
<dbReference type="Pfam" id="PF07691">
    <property type="entry name" value="PA14"/>
    <property type="match status" value="1"/>
</dbReference>
<evidence type="ECO:0000256" key="2">
    <source>
        <dbReference type="ARBA" id="ARBA00022729"/>
    </source>
</evidence>
<dbReference type="SUPFAM" id="SSF52279">
    <property type="entry name" value="Beta-D-glucan exohydrolase, C-terminal domain"/>
    <property type="match status" value="1"/>
</dbReference>
<name>A0A1T5HSZ7_9BACT</name>
<dbReference type="InterPro" id="IPR013783">
    <property type="entry name" value="Ig-like_fold"/>
</dbReference>
<dbReference type="InterPro" id="IPR017853">
    <property type="entry name" value="GH"/>
</dbReference>
<keyword evidence="2" id="KW-0732">Signal</keyword>
<dbReference type="KEGG" id="asx:CDL62_00100"/>
<dbReference type="InterPro" id="IPR026891">
    <property type="entry name" value="Fn3-like"/>
</dbReference>
<dbReference type="SMART" id="SM01217">
    <property type="entry name" value="Fn3_like"/>
    <property type="match status" value="1"/>
</dbReference>
<dbReference type="PANTHER" id="PTHR42721">
    <property type="entry name" value="SUGAR HYDROLASE-RELATED"/>
    <property type="match status" value="1"/>
</dbReference>
<dbReference type="PROSITE" id="PS51820">
    <property type="entry name" value="PA14"/>
    <property type="match status" value="1"/>
</dbReference>
<dbReference type="STRING" id="889453.SAMN03080601_03091"/>
<accession>A0A1T5HSZ7</accession>
<dbReference type="InterPro" id="IPR044993">
    <property type="entry name" value="BXL"/>
</dbReference>
<dbReference type="SMART" id="SM00758">
    <property type="entry name" value="PA14"/>
    <property type="match status" value="1"/>
</dbReference>
<dbReference type="Gene3D" id="3.40.50.1700">
    <property type="entry name" value="Glycoside hydrolase family 3 C-terminal domain"/>
    <property type="match status" value="2"/>
</dbReference>
<dbReference type="InterPro" id="IPR036881">
    <property type="entry name" value="Glyco_hydro_3_C_sf"/>
</dbReference>
<keyword evidence="6" id="KW-1185">Reference proteome</keyword>
<dbReference type="Gene3D" id="2.60.40.10">
    <property type="entry name" value="Immunoglobulins"/>
    <property type="match status" value="1"/>
</dbReference>
<dbReference type="InterPro" id="IPR011658">
    <property type="entry name" value="PA14_dom"/>
</dbReference>
<dbReference type="GO" id="GO:0046556">
    <property type="term" value="F:alpha-L-arabinofuranosidase activity"/>
    <property type="evidence" value="ECO:0007669"/>
    <property type="project" value="TreeGrafter"/>
</dbReference>
<dbReference type="Pfam" id="PF01915">
    <property type="entry name" value="Glyco_hydro_3_C"/>
    <property type="match status" value="1"/>
</dbReference>
<dbReference type="GO" id="GO:0045493">
    <property type="term" value="P:xylan catabolic process"/>
    <property type="evidence" value="ECO:0007669"/>
    <property type="project" value="InterPro"/>
</dbReference>
<dbReference type="EMBL" id="FUYV01000021">
    <property type="protein sequence ID" value="SKC23806.1"/>
    <property type="molecule type" value="Genomic_DNA"/>
</dbReference>
<dbReference type="InterPro" id="IPR036962">
    <property type="entry name" value="Glyco_hydro_3_N_sf"/>
</dbReference>
<evidence type="ECO:0000313" key="6">
    <source>
        <dbReference type="Proteomes" id="UP000191055"/>
    </source>
</evidence>
<sequence>MVDSLNIGQIRGKINIIISFLMIFFLSSCNQEKMAFMDTSLDNEERVKDLVSRMTLEEKVFQMLHEAPAIERLGIPEYNWWNECLHGVARAGLATVFPQAIGMAAMWDDQMMFDIADAISDEARAKHHDFAKQGKRGMSQGLTFWTPNINIFRDPRWGRGMETYGECPYLTGELAVNFIRGLQGDHPDYLKLVATAKHFAVHSGPEPDRHSFNVHPSQRDLVETYYPHFKKAVKEAGVYSFMCAYNRLFDEPCCGSEYLNSLLRDEWGFEGYVVSDCWAILDFYNPGDHEVVENAAQASALAVRFGTDLNCGSSYPALLEAVANGYITEEEIDVSVSRLILARMKLGMFDPPSMVPFAHIPYDVVDSELHRKLALEAARKSMVLLKNDNNTLPFSKNVSSVAVIGPNAHNVDALLANYNGYPSEPITPYQGISRKLPSANVKYALGSRYAEEFPYMTVIPSHILFTDETLSENGLQSEYFNNIDFRGNPEFSGFDPKVDFQWWTNSPKPGVSNDEFSVRWSGYLVPDVSGKYALGVEGFSGFRLYLDDELIVENFSLYHSMTDFKFMQLEAGKKYKIVLEFYQDNNTHPMVRLLWDKPGQNLKQEAIELAAQSDLVILCMGLSPLLEGEEMAVDIPGFFGGDRTDIVLPAIQTDLVKAIMELGKPTVMVLLNGSALAFNWEADNVPAIIEAWYPGQAGGQAIADVLFGDYNPAGRLPVTFYKSINQIPDFSDYSMDGRTYRYFKGEPLYEFGFGLSYTTFDYSELNIDTQVMADESFDVSVLVTNTGSMDGDEVVQLYVSYPDNHMAPIRSLQGFRRVFIPAGESREVKFNISPDQIGLFHPEHGKVVSAGKIHVYVGGKQPDSISLKNGNVVMSKVEILGEFICR</sequence>
<dbReference type="Proteomes" id="UP000191055">
    <property type="component" value="Unassembled WGS sequence"/>
</dbReference>
<dbReference type="SUPFAM" id="SSF51445">
    <property type="entry name" value="(Trans)glycosidases"/>
    <property type="match status" value="1"/>
</dbReference>
<reference evidence="5 6" key="1">
    <citation type="submission" date="2017-02" db="EMBL/GenBank/DDBJ databases">
        <authorList>
            <person name="Peterson S.W."/>
        </authorList>
    </citation>
    <scope>NUCLEOTIDE SEQUENCE [LARGE SCALE GENOMIC DNA]</scope>
    <source>
        <strain evidence="5 6">DSM 24412</strain>
    </source>
</reference>
<dbReference type="Pfam" id="PF14310">
    <property type="entry name" value="Fn3-like"/>
    <property type="match status" value="1"/>
</dbReference>
<dbReference type="InterPro" id="IPR037524">
    <property type="entry name" value="PA14/GLEYA"/>
</dbReference>
<dbReference type="GO" id="GO:0031222">
    <property type="term" value="P:arabinan catabolic process"/>
    <property type="evidence" value="ECO:0007669"/>
    <property type="project" value="TreeGrafter"/>
</dbReference>
<dbReference type="GO" id="GO:0009044">
    <property type="term" value="F:xylan 1,4-beta-xylosidase activity"/>
    <property type="evidence" value="ECO:0007669"/>
    <property type="project" value="InterPro"/>
</dbReference>
<dbReference type="OrthoDB" id="9805821at2"/>
<feature type="domain" description="PA14" evidence="4">
    <location>
        <begin position="470"/>
        <end position="611"/>
    </location>
</feature>
<evidence type="ECO:0000256" key="3">
    <source>
        <dbReference type="ARBA" id="ARBA00022801"/>
    </source>
</evidence>
<dbReference type="InterPro" id="IPR002772">
    <property type="entry name" value="Glyco_hydro_3_C"/>
</dbReference>
<dbReference type="PRINTS" id="PR00133">
    <property type="entry name" value="GLHYDRLASE3"/>
</dbReference>
<dbReference type="Gene3D" id="3.20.20.300">
    <property type="entry name" value="Glycoside hydrolase, family 3, N-terminal domain"/>
    <property type="match status" value="1"/>
</dbReference>
<dbReference type="Pfam" id="PF00933">
    <property type="entry name" value="Glyco_hydro_3"/>
    <property type="match status" value="1"/>
</dbReference>
<dbReference type="SUPFAM" id="SSF56988">
    <property type="entry name" value="Anthrax protective antigen"/>
    <property type="match status" value="1"/>
</dbReference>
<evidence type="ECO:0000259" key="4">
    <source>
        <dbReference type="PROSITE" id="PS51820"/>
    </source>
</evidence>